<sequence length="321" mass="36185">MENKVFDDFTVSLEINTMMEKILSDVKIFGTVSVKTVPTNCKFINRKSRPAQIVTNVQSFDDIKLMQIRQFDSGSRNVTGCTTLLDGRMVFTEYEKKRLIIRKVDGKLDFEIPLIGNKSFSLTVMDAITVAVSSGKPGSNEKACIQIIDIRSREVTKTIYTEAWCYGVVFVDDKLVFCGYEPNGIYEIDLKTSQKSVISSTIRLDIWSNITHFNKNKFYVTNGGTQTVTCCDNKGNVIWNYKDDSNMRLPRGISADTYGNVFVTSEHSNNVTMISHDGKRAKQILDTNDGLHLPLAVQYDRSTNRLLVACYQGMAYLFGAQ</sequence>
<dbReference type="Gene3D" id="2.120.10.30">
    <property type="entry name" value="TolB, C-terminal domain"/>
    <property type="match status" value="1"/>
</dbReference>
<evidence type="ECO:0000313" key="1">
    <source>
        <dbReference type="EMBL" id="CAC5417618.1"/>
    </source>
</evidence>
<dbReference type="EMBL" id="CACVKT020008779">
    <property type="protein sequence ID" value="CAC5417618.1"/>
    <property type="molecule type" value="Genomic_DNA"/>
</dbReference>
<dbReference type="AlphaFoldDB" id="A0A6J8EBJ8"/>
<evidence type="ECO:0000313" key="2">
    <source>
        <dbReference type="Proteomes" id="UP000507470"/>
    </source>
</evidence>
<keyword evidence="2" id="KW-1185">Reference proteome</keyword>
<dbReference type="OrthoDB" id="6131018at2759"/>
<proteinExistence type="predicted"/>
<dbReference type="InterPro" id="IPR011042">
    <property type="entry name" value="6-blade_b-propeller_TolB-like"/>
</dbReference>
<organism evidence="1 2">
    <name type="scientific">Mytilus coruscus</name>
    <name type="common">Sea mussel</name>
    <dbReference type="NCBI Taxonomy" id="42192"/>
    <lineage>
        <taxon>Eukaryota</taxon>
        <taxon>Metazoa</taxon>
        <taxon>Spiralia</taxon>
        <taxon>Lophotrochozoa</taxon>
        <taxon>Mollusca</taxon>
        <taxon>Bivalvia</taxon>
        <taxon>Autobranchia</taxon>
        <taxon>Pteriomorphia</taxon>
        <taxon>Mytilida</taxon>
        <taxon>Mytiloidea</taxon>
        <taxon>Mytilidae</taxon>
        <taxon>Mytilinae</taxon>
        <taxon>Mytilus</taxon>
    </lineage>
</organism>
<dbReference type="SUPFAM" id="SSF63829">
    <property type="entry name" value="Calcium-dependent phosphotriesterase"/>
    <property type="match status" value="1"/>
</dbReference>
<dbReference type="Proteomes" id="UP000507470">
    <property type="component" value="Unassembled WGS sequence"/>
</dbReference>
<name>A0A6J8EBJ8_MYTCO</name>
<evidence type="ECO:0008006" key="3">
    <source>
        <dbReference type="Google" id="ProtNLM"/>
    </source>
</evidence>
<protein>
    <recommendedName>
        <fullName evidence="3">TRIM2_3</fullName>
    </recommendedName>
</protein>
<reference evidence="1 2" key="1">
    <citation type="submission" date="2020-06" db="EMBL/GenBank/DDBJ databases">
        <authorList>
            <person name="Li R."/>
            <person name="Bekaert M."/>
        </authorList>
    </citation>
    <scope>NUCLEOTIDE SEQUENCE [LARGE SCALE GENOMIC DNA]</scope>
    <source>
        <strain evidence="2">wild</strain>
    </source>
</reference>
<accession>A0A6J8EBJ8</accession>
<gene>
    <name evidence="1" type="ORF">MCOR_50110</name>
</gene>